<evidence type="ECO:0000313" key="4">
    <source>
        <dbReference type="EMBL" id="PVI06314.1"/>
    </source>
</evidence>
<dbReference type="OrthoDB" id="3251668at2759"/>
<evidence type="ECO:0000256" key="1">
    <source>
        <dbReference type="ARBA" id="ARBA00023242"/>
    </source>
</evidence>
<proteinExistence type="predicted"/>
<reference evidence="4 5" key="1">
    <citation type="journal article" date="2018" name="Sci. Rep.">
        <title>Comparative genomics provides insights into the lifestyle and reveals functional heterogeneity of dark septate endophytic fungi.</title>
        <authorList>
            <person name="Knapp D.G."/>
            <person name="Nemeth J.B."/>
            <person name="Barry K."/>
            <person name="Hainaut M."/>
            <person name="Henrissat B."/>
            <person name="Johnson J."/>
            <person name="Kuo A."/>
            <person name="Lim J.H.P."/>
            <person name="Lipzen A."/>
            <person name="Nolan M."/>
            <person name="Ohm R.A."/>
            <person name="Tamas L."/>
            <person name="Grigoriev I.V."/>
            <person name="Spatafora J.W."/>
            <person name="Nagy L.G."/>
            <person name="Kovacs G.M."/>
        </authorList>
    </citation>
    <scope>NUCLEOTIDE SEQUENCE [LARGE SCALE GENOMIC DNA]</scope>
    <source>
        <strain evidence="4 5">DSE2036</strain>
    </source>
</reference>
<feature type="region of interest" description="Disordered" evidence="2">
    <location>
        <begin position="143"/>
        <end position="172"/>
    </location>
</feature>
<keyword evidence="5" id="KW-1185">Reference proteome</keyword>
<sequence length="402" mass="44515">MDDVDDDLDLKYHRGLNPEVYYRCPSSESLDGALRNELAKNAASLIPTDIVTEFVFGVSSTITISVARQPDLDLLFEPAEYPQSIAVEYALCRSSNGKERLKLQRAVARCLIEAIEVIDGFKYVERSAFNKEGSAGCRFRCSSQNKRGRKRKQEDSEEEGHDGKSSTPPAKYDCGGAIHIAFSEKREAINIVYKHNPIHSSSEDDQDSSLPALQSSTGNALQDASGSSSNKTKKPKIKRTRNKKDQFEGDSELDGFTTDPSAALAAPAAPTKKKRKKEANSTTTTKKSAGKSTKKGKQSSSPSTTRRKRQAREPTPPPPAPVLKGKCLRCKEKGIKCNEAKPTCNQCLRGLWTCQYEVPGPKKRSRNGCINCKSRRRKCTEERPSCAYCLRIDEDCEYQNDA</sequence>
<organism evidence="4 5">
    <name type="scientific">Periconia macrospinosa</name>
    <dbReference type="NCBI Taxonomy" id="97972"/>
    <lineage>
        <taxon>Eukaryota</taxon>
        <taxon>Fungi</taxon>
        <taxon>Dikarya</taxon>
        <taxon>Ascomycota</taxon>
        <taxon>Pezizomycotina</taxon>
        <taxon>Dothideomycetes</taxon>
        <taxon>Pleosporomycetidae</taxon>
        <taxon>Pleosporales</taxon>
        <taxon>Massarineae</taxon>
        <taxon>Periconiaceae</taxon>
        <taxon>Periconia</taxon>
    </lineage>
</organism>
<feature type="compositionally biased region" description="Basic residues" evidence="2">
    <location>
        <begin position="231"/>
        <end position="242"/>
    </location>
</feature>
<dbReference type="CDD" id="cd00067">
    <property type="entry name" value="GAL4"/>
    <property type="match status" value="2"/>
</dbReference>
<dbReference type="InterPro" id="IPR036864">
    <property type="entry name" value="Zn2-C6_fun-type_DNA-bd_sf"/>
</dbReference>
<feature type="region of interest" description="Disordered" evidence="2">
    <location>
        <begin position="198"/>
        <end position="324"/>
    </location>
</feature>
<dbReference type="EMBL" id="KZ805309">
    <property type="protein sequence ID" value="PVI06314.1"/>
    <property type="molecule type" value="Genomic_DNA"/>
</dbReference>
<feature type="compositionally biased region" description="Basic residues" evidence="2">
    <location>
        <begin position="288"/>
        <end position="297"/>
    </location>
</feature>
<keyword evidence="1" id="KW-0539">Nucleus</keyword>
<dbReference type="GO" id="GO:0008270">
    <property type="term" value="F:zinc ion binding"/>
    <property type="evidence" value="ECO:0007669"/>
    <property type="project" value="InterPro"/>
</dbReference>
<dbReference type="STRING" id="97972.A0A2V1E9J6"/>
<evidence type="ECO:0000313" key="5">
    <source>
        <dbReference type="Proteomes" id="UP000244855"/>
    </source>
</evidence>
<dbReference type="PROSITE" id="PS00463">
    <property type="entry name" value="ZN2_CY6_FUNGAL_1"/>
    <property type="match status" value="1"/>
</dbReference>
<dbReference type="InterPro" id="IPR001138">
    <property type="entry name" value="Zn2Cys6_DnaBD"/>
</dbReference>
<dbReference type="SUPFAM" id="SSF57701">
    <property type="entry name" value="Zn2/Cys6 DNA-binding domain"/>
    <property type="match status" value="2"/>
</dbReference>
<accession>A0A2V1E9J6</accession>
<evidence type="ECO:0000256" key="2">
    <source>
        <dbReference type="SAM" id="MobiDB-lite"/>
    </source>
</evidence>
<name>A0A2V1E9J6_9PLEO</name>
<dbReference type="PANTHER" id="PTHR47657">
    <property type="entry name" value="STEROL REGULATORY ELEMENT-BINDING PROTEIN ECM22"/>
    <property type="match status" value="1"/>
</dbReference>
<dbReference type="GO" id="GO:0000981">
    <property type="term" value="F:DNA-binding transcription factor activity, RNA polymerase II-specific"/>
    <property type="evidence" value="ECO:0007669"/>
    <property type="project" value="InterPro"/>
</dbReference>
<dbReference type="AlphaFoldDB" id="A0A2V1E9J6"/>
<feature type="domain" description="Zn(2)-C6 fungal-type" evidence="3">
    <location>
        <begin position="368"/>
        <end position="398"/>
    </location>
</feature>
<gene>
    <name evidence="4" type="ORF">DM02DRAFT_623233</name>
</gene>
<dbReference type="Pfam" id="PF00172">
    <property type="entry name" value="Zn_clus"/>
    <property type="match status" value="1"/>
</dbReference>
<protein>
    <recommendedName>
        <fullName evidence="3">Zn(2)-C6 fungal-type domain-containing protein</fullName>
    </recommendedName>
</protein>
<dbReference type="Gene3D" id="4.10.240.10">
    <property type="entry name" value="Zn(2)-C6 fungal-type DNA-binding domain"/>
    <property type="match status" value="2"/>
</dbReference>
<dbReference type="PANTHER" id="PTHR47657:SF7">
    <property type="entry name" value="STEROL REGULATORY ELEMENT-BINDING PROTEIN ECM22"/>
    <property type="match status" value="1"/>
</dbReference>
<dbReference type="InterPro" id="IPR052400">
    <property type="entry name" value="Zn2-C6_fungal_TF"/>
</dbReference>
<evidence type="ECO:0000259" key="3">
    <source>
        <dbReference type="PROSITE" id="PS50048"/>
    </source>
</evidence>
<dbReference type="Proteomes" id="UP000244855">
    <property type="component" value="Unassembled WGS sequence"/>
</dbReference>
<dbReference type="PROSITE" id="PS50048">
    <property type="entry name" value="ZN2_CY6_FUNGAL_2"/>
    <property type="match status" value="2"/>
</dbReference>
<feature type="compositionally biased region" description="Polar residues" evidence="2">
    <location>
        <begin position="208"/>
        <end position="229"/>
    </location>
</feature>
<feature type="compositionally biased region" description="Low complexity" evidence="2">
    <location>
        <begin position="260"/>
        <end position="270"/>
    </location>
</feature>
<feature type="domain" description="Zn(2)-C6 fungal-type" evidence="3">
    <location>
        <begin position="326"/>
        <end position="356"/>
    </location>
</feature>